<evidence type="ECO:0000313" key="2">
    <source>
        <dbReference type="Proteomes" id="UP000284767"/>
    </source>
</evidence>
<reference evidence="1 2" key="2">
    <citation type="submission" date="2019-01" db="EMBL/GenBank/DDBJ databases">
        <title>The Pseudomonas aeruginosa pan-genome provides new insights on its population structure, horizontal gene transfer and pathogenicity.</title>
        <authorList>
            <person name="Freschi L."/>
            <person name="Vincent A.T."/>
            <person name="Jeukens J."/>
            <person name="Emond-Rheault J.-G."/>
            <person name="Kukavica-Ibrulj I."/>
            <person name="Dupont M.-J."/>
            <person name="Charette S.J."/>
            <person name="Boyle B."/>
            <person name="Levesque R.C."/>
        </authorList>
    </citation>
    <scope>NUCLEOTIDE SEQUENCE [LARGE SCALE GENOMIC DNA]</scope>
    <source>
        <strain evidence="1 2">PA-W36</strain>
    </source>
</reference>
<protein>
    <submittedName>
        <fullName evidence="1">Uncharacterized protein</fullName>
    </submittedName>
</protein>
<gene>
    <name evidence="1" type="ORF">IPC1295_32440</name>
</gene>
<reference evidence="1 2" key="1">
    <citation type="submission" date="2017-08" db="EMBL/GenBank/DDBJ databases">
        <authorList>
            <person name="Feschi L."/>
            <person name="Jeukens J."/>
            <person name="Emond-Rheault J.-G."/>
            <person name="Kukavica-Ibrulj I."/>
            <person name="Boyle B."/>
            <person name="Levesque R.C."/>
        </authorList>
    </citation>
    <scope>NUCLEOTIDE SEQUENCE [LARGE SCALE GENOMIC DNA]</scope>
    <source>
        <strain evidence="1 2">PA-W36</strain>
    </source>
</reference>
<dbReference type="Proteomes" id="UP000284767">
    <property type="component" value="Unassembled WGS sequence"/>
</dbReference>
<dbReference type="AlphaFoldDB" id="A0A7M2ZKD0"/>
<name>A0A7M2ZKD0_PSEAI</name>
<accession>A0A7M2ZKD0</accession>
<sequence>MPSFQIGQPDDEEFRGPDARPVTEVLDCVLNGLGRSAPVPAGSVEFHQQMALQAAQQIKQSYSHIAKEKARRECLAHLRASLRRPKEASHG</sequence>
<proteinExistence type="predicted"/>
<comment type="caution">
    <text evidence="1">The sequence shown here is derived from an EMBL/GenBank/DDBJ whole genome shotgun (WGS) entry which is preliminary data.</text>
</comment>
<dbReference type="EMBL" id="NSNE01000036">
    <property type="protein sequence ID" value="RPM02813.1"/>
    <property type="molecule type" value="Genomic_DNA"/>
</dbReference>
<evidence type="ECO:0000313" key="1">
    <source>
        <dbReference type="EMBL" id="RPM02813.1"/>
    </source>
</evidence>
<organism evidence="1 2">
    <name type="scientific">Pseudomonas aeruginosa</name>
    <dbReference type="NCBI Taxonomy" id="287"/>
    <lineage>
        <taxon>Bacteria</taxon>
        <taxon>Pseudomonadati</taxon>
        <taxon>Pseudomonadota</taxon>
        <taxon>Gammaproteobacteria</taxon>
        <taxon>Pseudomonadales</taxon>
        <taxon>Pseudomonadaceae</taxon>
        <taxon>Pseudomonas</taxon>
    </lineage>
</organism>